<dbReference type="Pfam" id="PF17906">
    <property type="entry name" value="HTH_48"/>
    <property type="match status" value="1"/>
</dbReference>
<name>W6UNE8_ECHGR</name>
<evidence type="ECO:0000256" key="1">
    <source>
        <dbReference type="SAM" id="MobiDB-lite"/>
    </source>
</evidence>
<dbReference type="PANTHER" id="PTHR46060:SF1">
    <property type="entry name" value="MARINER MOS1 TRANSPOSASE-LIKE PROTEIN"/>
    <property type="match status" value="1"/>
</dbReference>
<comment type="caution">
    <text evidence="3">The sequence shown here is derived from an EMBL/GenBank/DDBJ whole genome shotgun (WGS) entry which is preliminary data.</text>
</comment>
<dbReference type="OMA" id="RHYDNRI"/>
<dbReference type="STRING" id="6210.W6UNE8"/>
<dbReference type="Proteomes" id="UP000019149">
    <property type="component" value="Unassembled WGS sequence"/>
</dbReference>
<sequence length="315" mass="35707">MAAESEPGPKNISSDSHCWLIKFCEAEEGFRAVSKYARLDELWVDWILTQFQCGAPYIKRVRNDATQSTGNSFFHLKASILLVNAFSQLLAPARRFYASLTGRPAIPDTPKETSPECSPPPLIPPITASQSTLTDFGFHRHYDNRIRLRSGHHRGSASRSSKCQVGPIPTRDSQRTCHESFKALLINLAAKCDDTCIQQRVMMKFLVNEGIKPAEIYRRLQAQFKDEALSRSKTFEWCRRFKNGRVSIRDDPGRGGSRPTAIIPENIQLVERLILDNRRVTCREIARKTKLSALSVQIDTPSWICPCPEGFSRKR</sequence>
<accession>W6UNE8</accession>
<gene>
    <name evidence="3" type="ORF">EGR_05392</name>
</gene>
<dbReference type="GeneID" id="36341107"/>
<organism evidence="3 4">
    <name type="scientific">Echinococcus granulosus</name>
    <name type="common">Hydatid tapeworm</name>
    <dbReference type="NCBI Taxonomy" id="6210"/>
    <lineage>
        <taxon>Eukaryota</taxon>
        <taxon>Metazoa</taxon>
        <taxon>Spiralia</taxon>
        <taxon>Lophotrochozoa</taxon>
        <taxon>Platyhelminthes</taxon>
        <taxon>Cestoda</taxon>
        <taxon>Eucestoda</taxon>
        <taxon>Cyclophyllidea</taxon>
        <taxon>Taeniidae</taxon>
        <taxon>Echinococcus</taxon>
        <taxon>Echinococcus granulosus group</taxon>
    </lineage>
</organism>
<reference evidence="3 4" key="1">
    <citation type="journal article" date="2013" name="Nat. Genet.">
        <title>The genome of the hydatid tapeworm Echinococcus granulosus.</title>
        <authorList>
            <person name="Zheng H."/>
            <person name="Zhang W."/>
            <person name="Zhang L."/>
            <person name="Zhang Z."/>
            <person name="Li J."/>
            <person name="Lu G."/>
            <person name="Zhu Y."/>
            <person name="Wang Y."/>
            <person name="Huang Y."/>
            <person name="Liu J."/>
            <person name="Kang H."/>
            <person name="Chen J."/>
            <person name="Wang L."/>
            <person name="Chen A."/>
            <person name="Yu S."/>
            <person name="Gao Z."/>
            <person name="Jin L."/>
            <person name="Gu W."/>
            <person name="Wang Z."/>
            <person name="Zhao L."/>
            <person name="Shi B."/>
            <person name="Wen H."/>
            <person name="Lin R."/>
            <person name="Jones M.K."/>
            <person name="Brejova B."/>
            <person name="Vinar T."/>
            <person name="Zhao G."/>
            <person name="McManus D.P."/>
            <person name="Chen Z."/>
            <person name="Zhou Y."/>
            <person name="Wang S."/>
        </authorList>
    </citation>
    <scope>NUCLEOTIDE SEQUENCE [LARGE SCALE GENOMIC DNA]</scope>
</reference>
<dbReference type="KEGG" id="egl:EGR_05392"/>
<feature type="domain" description="Mos1 transposase HTH" evidence="2">
    <location>
        <begin position="200"/>
        <end position="244"/>
    </location>
</feature>
<dbReference type="PANTHER" id="PTHR46060">
    <property type="entry name" value="MARINER MOS1 TRANSPOSASE-LIKE PROTEIN"/>
    <property type="match status" value="1"/>
</dbReference>
<dbReference type="Gene3D" id="1.10.10.1450">
    <property type="match status" value="1"/>
</dbReference>
<proteinExistence type="predicted"/>
<keyword evidence="4" id="KW-1185">Reference proteome</keyword>
<evidence type="ECO:0000313" key="4">
    <source>
        <dbReference type="Proteomes" id="UP000019149"/>
    </source>
</evidence>
<evidence type="ECO:0000313" key="3">
    <source>
        <dbReference type="EMBL" id="EUB59772.1"/>
    </source>
</evidence>
<dbReference type="EMBL" id="APAU02000039">
    <property type="protein sequence ID" value="EUB59772.1"/>
    <property type="molecule type" value="Genomic_DNA"/>
</dbReference>
<evidence type="ECO:0000259" key="2">
    <source>
        <dbReference type="Pfam" id="PF17906"/>
    </source>
</evidence>
<dbReference type="RefSeq" id="XP_024350968.1">
    <property type="nucleotide sequence ID" value="XM_024494641.1"/>
</dbReference>
<protein>
    <recommendedName>
        <fullName evidence="2">Mos1 transposase HTH domain-containing protein</fullName>
    </recommendedName>
</protein>
<dbReference type="InterPro" id="IPR041426">
    <property type="entry name" value="Mos1_HTH"/>
</dbReference>
<dbReference type="CTD" id="36341107"/>
<dbReference type="InterPro" id="IPR052709">
    <property type="entry name" value="Transposase-MT_Hybrid"/>
</dbReference>
<dbReference type="OrthoDB" id="6154603at2759"/>
<dbReference type="AlphaFoldDB" id="W6UNE8"/>
<feature type="region of interest" description="Disordered" evidence="1">
    <location>
        <begin position="149"/>
        <end position="171"/>
    </location>
</feature>